<protein>
    <submittedName>
        <fullName evidence="5">GntR family transcriptional regulator</fullName>
    </submittedName>
</protein>
<dbReference type="EMBL" id="CP095071">
    <property type="protein sequence ID" value="UOQ85018.1"/>
    <property type="molecule type" value="Genomic_DNA"/>
</dbReference>
<dbReference type="CDD" id="cd07377">
    <property type="entry name" value="WHTH_GntR"/>
    <property type="match status" value="1"/>
</dbReference>
<dbReference type="Gene3D" id="1.10.10.10">
    <property type="entry name" value="Winged helix-like DNA-binding domain superfamily/Winged helix DNA-binding domain"/>
    <property type="match status" value="1"/>
</dbReference>
<dbReference type="InterPro" id="IPR036388">
    <property type="entry name" value="WH-like_DNA-bd_sf"/>
</dbReference>
<dbReference type="InterPro" id="IPR036390">
    <property type="entry name" value="WH_DNA-bd_sf"/>
</dbReference>
<keyword evidence="6" id="KW-1185">Reference proteome</keyword>
<accession>A0ABY4GKX4</accession>
<keyword evidence="2" id="KW-0238">DNA-binding</keyword>
<dbReference type="Pfam" id="PF00392">
    <property type="entry name" value="GntR"/>
    <property type="match status" value="1"/>
</dbReference>
<dbReference type="PANTHER" id="PTHR38445">
    <property type="entry name" value="HTH-TYPE TRANSCRIPTIONAL REPRESSOR YTRA"/>
    <property type="match status" value="1"/>
</dbReference>
<evidence type="ECO:0000313" key="5">
    <source>
        <dbReference type="EMBL" id="UOQ85018.1"/>
    </source>
</evidence>
<reference evidence="5 6" key="1">
    <citation type="submission" date="2022-04" db="EMBL/GenBank/DDBJ databases">
        <title>Gracilibacillus sp. isolated from saltern.</title>
        <authorList>
            <person name="Won M."/>
            <person name="Lee C.-M."/>
            <person name="Woen H.-Y."/>
            <person name="Kwon S.-W."/>
        </authorList>
    </citation>
    <scope>NUCLEOTIDE SEQUENCE [LARGE SCALE GENOMIC DNA]</scope>
    <source>
        <strain evidence="5 6">SSPM10-3</strain>
    </source>
</reference>
<evidence type="ECO:0000256" key="1">
    <source>
        <dbReference type="ARBA" id="ARBA00023015"/>
    </source>
</evidence>
<dbReference type="PANTHER" id="PTHR38445:SF10">
    <property type="entry name" value="GNTR-FAMILY TRANSCRIPTIONAL REGULATOR"/>
    <property type="match status" value="1"/>
</dbReference>
<dbReference type="InterPro" id="IPR000524">
    <property type="entry name" value="Tscrpt_reg_HTH_GntR"/>
</dbReference>
<name>A0ABY4GKX4_9BACI</name>
<evidence type="ECO:0000256" key="2">
    <source>
        <dbReference type="ARBA" id="ARBA00023125"/>
    </source>
</evidence>
<keyword evidence="3" id="KW-0804">Transcription</keyword>
<evidence type="ECO:0000259" key="4">
    <source>
        <dbReference type="PROSITE" id="PS50949"/>
    </source>
</evidence>
<dbReference type="SMART" id="SM00345">
    <property type="entry name" value="HTH_GNTR"/>
    <property type="match status" value="1"/>
</dbReference>
<dbReference type="PROSITE" id="PS50949">
    <property type="entry name" value="HTH_GNTR"/>
    <property type="match status" value="1"/>
</dbReference>
<dbReference type="Proteomes" id="UP000831537">
    <property type="component" value="Chromosome"/>
</dbReference>
<gene>
    <name evidence="5" type="ORF">MUN87_20625</name>
</gene>
<feature type="domain" description="HTH gntR-type" evidence="4">
    <location>
        <begin position="9"/>
        <end position="77"/>
    </location>
</feature>
<sequence length="127" mass="14678">MTDRLKEDQPIFLQIAEMIETSIIDGELTAHTKIPSTNEFSKHYQINPATAAKGINLLVDQSIIYKKRGVGMFVSEEATQIVLAKRKQRFYEQFVKPMLQEANRIEFNSTQLIAWIKEEMENDNKSN</sequence>
<evidence type="ECO:0000256" key="3">
    <source>
        <dbReference type="ARBA" id="ARBA00023163"/>
    </source>
</evidence>
<proteinExistence type="predicted"/>
<dbReference type="RefSeq" id="WP_244743635.1">
    <property type="nucleotide sequence ID" value="NZ_CP095071.1"/>
</dbReference>
<keyword evidence="1" id="KW-0805">Transcription regulation</keyword>
<evidence type="ECO:0000313" key="6">
    <source>
        <dbReference type="Proteomes" id="UP000831537"/>
    </source>
</evidence>
<organism evidence="5 6">
    <name type="scientific">Gracilibacillus salinarum</name>
    <dbReference type="NCBI Taxonomy" id="2932255"/>
    <lineage>
        <taxon>Bacteria</taxon>
        <taxon>Bacillati</taxon>
        <taxon>Bacillota</taxon>
        <taxon>Bacilli</taxon>
        <taxon>Bacillales</taxon>
        <taxon>Bacillaceae</taxon>
        <taxon>Gracilibacillus</taxon>
    </lineage>
</organism>
<dbReference type="SUPFAM" id="SSF46785">
    <property type="entry name" value="Winged helix' DNA-binding domain"/>
    <property type="match status" value="1"/>
</dbReference>